<feature type="domain" description="ATPase AAA-type core" evidence="1">
    <location>
        <begin position="20"/>
        <end position="54"/>
    </location>
</feature>
<gene>
    <name evidence="2" type="ORF">S03H2_52618</name>
</gene>
<evidence type="ECO:0000259" key="1">
    <source>
        <dbReference type="Pfam" id="PF13304"/>
    </source>
</evidence>
<feature type="non-terminal residue" evidence="2">
    <location>
        <position position="231"/>
    </location>
</feature>
<protein>
    <recommendedName>
        <fullName evidence="1">ATPase AAA-type core domain-containing protein</fullName>
    </recommendedName>
</protein>
<evidence type="ECO:0000313" key="2">
    <source>
        <dbReference type="EMBL" id="GAH67377.1"/>
    </source>
</evidence>
<dbReference type="Pfam" id="PF13304">
    <property type="entry name" value="AAA_21"/>
    <property type="match status" value="1"/>
</dbReference>
<dbReference type="GO" id="GO:0005524">
    <property type="term" value="F:ATP binding"/>
    <property type="evidence" value="ECO:0007669"/>
    <property type="project" value="InterPro"/>
</dbReference>
<proteinExistence type="predicted"/>
<dbReference type="InterPro" id="IPR027417">
    <property type="entry name" value="P-loop_NTPase"/>
</dbReference>
<dbReference type="Gene3D" id="3.40.50.300">
    <property type="entry name" value="P-loop containing nucleotide triphosphate hydrolases"/>
    <property type="match status" value="1"/>
</dbReference>
<reference evidence="2" key="1">
    <citation type="journal article" date="2014" name="Front. Microbiol.">
        <title>High frequency of phylogenetically diverse reductive dehalogenase-homologous genes in deep subseafloor sedimentary metagenomes.</title>
        <authorList>
            <person name="Kawai M."/>
            <person name="Futagami T."/>
            <person name="Toyoda A."/>
            <person name="Takaki Y."/>
            <person name="Nishi S."/>
            <person name="Hori S."/>
            <person name="Arai W."/>
            <person name="Tsubouchi T."/>
            <person name="Morono Y."/>
            <person name="Uchiyama I."/>
            <person name="Ito T."/>
            <person name="Fujiyama A."/>
            <person name="Inagaki F."/>
            <person name="Takami H."/>
        </authorList>
    </citation>
    <scope>NUCLEOTIDE SEQUENCE</scope>
    <source>
        <strain evidence="2">Expedition CK06-06</strain>
    </source>
</reference>
<name>X1HD92_9ZZZZ</name>
<dbReference type="AlphaFoldDB" id="X1HD92"/>
<dbReference type="SUPFAM" id="SSF52540">
    <property type="entry name" value="P-loop containing nucleoside triphosphate hydrolases"/>
    <property type="match status" value="1"/>
</dbReference>
<dbReference type="EMBL" id="BARU01033430">
    <property type="protein sequence ID" value="GAH67377.1"/>
    <property type="molecule type" value="Genomic_DNA"/>
</dbReference>
<comment type="caution">
    <text evidence="2">The sequence shown here is derived from an EMBL/GenBank/DDBJ whole genome shotgun (WGS) entry which is preliminary data.</text>
</comment>
<organism evidence="2">
    <name type="scientific">marine sediment metagenome</name>
    <dbReference type="NCBI Taxonomy" id="412755"/>
    <lineage>
        <taxon>unclassified sequences</taxon>
        <taxon>metagenomes</taxon>
        <taxon>ecological metagenomes</taxon>
    </lineage>
</organism>
<sequence>MANFLSIGEEPVWINLEKKVNVLIGANNSGKSNVMKSLLWFREALDKGNYSMPATHRHRTNPKTLARLFLRVRQDEQTPEIEGAPSVLECELELLEKQFVFRRGFFEDVKLAAYKHWAQRQGTSPLPTHATEDQVRQEKHKSTLQLAQQLLETDLPEIRLVPQFRQIRAGTQYAIDGIGIVELLASWQHPVVGSDEDRKGFEQVRELLRGLLHAPNLDLEIPLGREHIIVS</sequence>
<accession>X1HD92</accession>
<dbReference type="InterPro" id="IPR003959">
    <property type="entry name" value="ATPase_AAA_core"/>
</dbReference>
<dbReference type="GO" id="GO:0016887">
    <property type="term" value="F:ATP hydrolysis activity"/>
    <property type="evidence" value="ECO:0007669"/>
    <property type="project" value="InterPro"/>
</dbReference>